<reference evidence="6" key="1">
    <citation type="journal article" date="2019" name="Int. J. Syst. Evol. Microbiol.">
        <title>The Global Catalogue of Microorganisms (GCM) 10K type strain sequencing project: providing services to taxonomists for standard genome sequencing and annotation.</title>
        <authorList>
            <consortium name="The Broad Institute Genomics Platform"/>
            <consortium name="The Broad Institute Genome Sequencing Center for Infectious Disease"/>
            <person name="Wu L."/>
            <person name="Ma J."/>
        </authorList>
    </citation>
    <scope>NUCLEOTIDE SEQUENCE [LARGE SCALE GENOMIC DNA]</scope>
    <source>
        <strain evidence="6">JCM 11650</strain>
    </source>
</reference>
<evidence type="ECO:0000313" key="5">
    <source>
        <dbReference type="EMBL" id="MFD1835785.1"/>
    </source>
</evidence>
<dbReference type="InterPro" id="IPR017853">
    <property type="entry name" value="GH"/>
</dbReference>
<evidence type="ECO:0000313" key="6">
    <source>
        <dbReference type="Proteomes" id="UP001597280"/>
    </source>
</evidence>
<organism evidence="5 6">
    <name type="scientific">Brachybacterium rhamnosum</name>
    <dbReference type="NCBI Taxonomy" id="173361"/>
    <lineage>
        <taxon>Bacteria</taxon>
        <taxon>Bacillati</taxon>
        <taxon>Actinomycetota</taxon>
        <taxon>Actinomycetes</taxon>
        <taxon>Micrococcales</taxon>
        <taxon>Dermabacteraceae</taxon>
        <taxon>Brachybacterium</taxon>
    </lineage>
</organism>
<dbReference type="RefSeq" id="WP_343904943.1">
    <property type="nucleotide sequence ID" value="NZ_BAAAIS010000003.1"/>
</dbReference>
<dbReference type="Pfam" id="PF01183">
    <property type="entry name" value="Glyco_hydro_25"/>
    <property type="match status" value="1"/>
</dbReference>
<sequence length="268" mass="28614">MAPYRPKHLTAPAPPAASSGADAGRRSLLRGGVVGAAALGVGATALAAPAAQAAGIYGQDVSGWQSSVDWEAQASAGSRFAYVKASEGVTYRSSTFNEQYTGAGRAGLVRGGYHFARPDRSGPEKQVENFLGAGGGWTDDGITLPGMVDFEGYSGLPSDYGLSQQELRQWIIGFLSAYKDAVGRRPVIYTNAHWWDDNVGIWTPSNTPLFLAAYQSSEPTNLPGNWWAWELWQYSESGPFAGDSVKWHGGESSFESFVSDVDYTARGI</sequence>
<evidence type="ECO:0000256" key="2">
    <source>
        <dbReference type="ARBA" id="ARBA00022801"/>
    </source>
</evidence>
<dbReference type="InterPro" id="IPR006311">
    <property type="entry name" value="TAT_signal"/>
</dbReference>
<keyword evidence="3" id="KW-0326">Glycosidase</keyword>
<name>A0ABW4Q0E9_9MICO</name>
<dbReference type="EMBL" id="JBHUFL010000003">
    <property type="protein sequence ID" value="MFD1835785.1"/>
    <property type="molecule type" value="Genomic_DNA"/>
</dbReference>
<evidence type="ECO:0000256" key="1">
    <source>
        <dbReference type="ARBA" id="ARBA00010646"/>
    </source>
</evidence>
<dbReference type="PROSITE" id="PS51904">
    <property type="entry name" value="GLYCOSYL_HYDROL_F25_2"/>
    <property type="match status" value="1"/>
</dbReference>
<dbReference type="SUPFAM" id="SSF51445">
    <property type="entry name" value="(Trans)glycosidases"/>
    <property type="match status" value="1"/>
</dbReference>
<dbReference type="PANTHER" id="PTHR34135">
    <property type="entry name" value="LYSOZYME"/>
    <property type="match status" value="1"/>
</dbReference>
<keyword evidence="6" id="KW-1185">Reference proteome</keyword>
<dbReference type="PROSITE" id="PS51318">
    <property type="entry name" value="TAT"/>
    <property type="match status" value="1"/>
</dbReference>
<dbReference type="SMART" id="SM00641">
    <property type="entry name" value="Glyco_25"/>
    <property type="match status" value="1"/>
</dbReference>
<feature type="region of interest" description="Disordered" evidence="4">
    <location>
        <begin position="1"/>
        <end position="23"/>
    </location>
</feature>
<gene>
    <name evidence="5" type="ORF">ACFSDA_11970</name>
</gene>
<proteinExistence type="inferred from homology"/>
<keyword evidence="2" id="KW-0378">Hydrolase</keyword>
<dbReference type="InterPro" id="IPR002053">
    <property type="entry name" value="Glyco_hydro_25"/>
</dbReference>
<evidence type="ECO:0000256" key="4">
    <source>
        <dbReference type="SAM" id="MobiDB-lite"/>
    </source>
</evidence>
<dbReference type="InterPro" id="IPR018077">
    <property type="entry name" value="Glyco_hydro_fam25_subgr"/>
</dbReference>
<dbReference type="Proteomes" id="UP001597280">
    <property type="component" value="Unassembled WGS sequence"/>
</dbReference>
<dbReference type="Gene3D" id="3.20.20.80">
    <property type="entry name" value="Glycosidases"/>
    <property type="match status" value="1"/>
</dbReference>
<comment type="similarity">
    <text evidence="1">Belongs to the glycosyl hydrolase 25 family.</text>
</comment>
<accession>A0ABW4Q0E9</accession>
<dbReference type="PANTHER" id="PTHR34135:SF2">
    <property type="entry name" value="LYSOZYME"/>
    <property type="match status" value="1"/>
</dbReference>
<evidence type="ECO:0000256" key="3">
    <source>
        <dbReference type="ARBA" id="ARBA00023295"/>
    </source>
</evidence>
<comment type="caution">
    <text evidence="5">The sequence shown here is derived from an EMBL/GenBank/DDBJ whole genome shotgun (WGS) entry which is preliminary data.</text>
</comment>
<protein>
    <submittedName>
        <fullName evidence="5">GH25 family lysozyme</fullName>
    </submittedName>
</protein>